<evidence type="ECO:0000313" key="2">
    <source>
        <dbReference type="EMBL" id="POS78799.1"/>
    </source>
</evidence>
<dbReference type="Proteomes" id="UP000094444">
    <property type="component" value="Unassembled WGS sequence"/>
</dbReference>
<keyword evidence="3" id="KW-1185">Reference proteome</keyword>
<feature type="chain" id="PRO_5015123993" evidence="1">
    <location>
        <begin position="19"/>
        <end position="190"/>
    </location>
</feature>
<gene>
    <name evidence="2" type="ORF">DHEL01_v202818</name>
</gene>
<evidence type="ECO:0000256" key="1">
    <source>
        <dbReference type="SAM" id="SignalP"/>
    </source>
</evidence>
<dbReference type="EMBL" id="MAVT02000159">
    <property type="protein sequence ID" value="POS78799.1"/>
    <property type="molecule type" value="Genomic_DNA"/>
</dbReference>
<sequence length="190" mass="19959">MQLKYLTLLCSLAIGASALNVKREAVPGEAPTSATTCSDINKTVTSIATISYGVTKTTTITVIKTETDEVTKTESYTVTLFKPGPTETVTATVTGKCPETTITKTESYTLTTTKPGQTCPTSKPNCPTLTSTATYCKSCLVPDCTTTSYLTKSAGCDVLPTATVSFPCDNPNSCNKIGCKTVYSIQTQAA</sequence>
<proteinExistence type="predicted"/>
<dbReference type="AlphaFoldDB" id="A0A2P5I8G6"/>
<dbReference type="OrthoDB" id="5237129at2759"/>
<accession>A0A2P5I8G6</accession>
<comment type="caution">
    <text evidence="2">The sequence shown here is derived from an EMBL/GenBank/DDBJ whole genome shotgun (WGS) entry which is preliminary data.</text>
</comment>
<dbReference type="InParanoid" id="A0A2P5I8G6"/>
<evidence type="ECO:0000313" key="3">
    <source>
        <dbReference type="Proteomes" id="UP000094444"/>
    </source>
</evidence>
<name>A0A2P5I8G6_DIAHE</name>
<organism evidence="2 3">
    <name type="scientific">Diaporthe helianthi</name>
    <dbReference type="NCBI Taxonomy" id="158607"/>
    <lineage>
        <taxon>Eukaryota</taxon>
        <taxon>Fungi</taxon>
        <taxon>Dikarya</taxon>
        <taxon>Ascomycota</taxon>
        <taxon>Pezizomycotina</taxon>
        <taxon>Sordariomycetes</taxon>
        <taxon>Sordariomycetidae</taxon>
        <taxon>Diaporthales</taxon>
        <taxon>Diaporthaceae</taxon>
        <taxon>Diaporthe</taxon>
    </lineage>
</organism>
<keyword evidence="1" id="KW-0732">Signal</keyword>
<protein>
    <submittedName>
        <fullName evidence="2">Uncharacterized protein</fullName>
    </submittedName>
</protein>
<feature type="signal peptide" evidence="1">
    <location>
        <begin position="1"/>
        <end position="18"/>
    </location>
</feature>
<reference evidence="2" key="1">
    <citation type="submission" date="2017-09" db="EMBL/GenBank/DDBJ databases">
        <title>Polyketide synthases of a Diaporthe helianthi virulent isolate.</title>
        <authorList>
            <person name="Baroncelli R."/>
        </authorList>
    </citation>
    <scope>NUCLEOTIDE SEQUENCE [LARGE SCALE GENOMIC DNA]</scope>
    <source>
        <strain evidence="2">7/96</strain>
    </source>
</reference>